<feature type="compositionally biased region" description="Basic residues" evidence="1">
    <location>
        <begin position="50"/>
        <end position="60"/>
    </location>
</feature>
<keyword evidence="3" id="KW-1185">Reference proteome</keyword>
<accession>A0A822XFB5</accession>
<gene>
    <name evidence="2" type="ORF">HUJ06_020350</name>
</gene>
<evidence type="ECO:0000256" key="1">
    <source>
        <dbReference type="SAM" id="MobiDB-lite"/>
    </source>
</evidence>
<dbReference type="SUPFAM" id="SSF48452">
    <property type="entry name" value="TPR-like"/>
    <property type="match status" value="1"/>
</dbReference>
<evidence type="ECO:0000313" key="3">
    <source>
        <dbReference type="Proteomes" id="UP000607653"/>
    </source>
</evidence>
<sequence length="166" mass="18288">MDPSFFLSQKECYLTYHGILDEEELAAPALYLAHASGLGGSDGSLMALGKRTRRRGKRGSSTRSRGGEREMGYISDALEGCDRALEIEPTHSKTLLCKLGKNFHILNQYSMASDCFKRVAFIKLQIGGTVKPFMDIWISARSLSFSQGKGSRSLRVGNWALGMSTQ</sequence>
<dbReference type="EMBL" id="DUZY01000001">
    <property type="protein sequence ID" value="DAD18887.1"/>
    <property type="molecule type" value="Genomic_DNA"/>
</dbReference>
<proteinExistence type="predicted"/>
<dbReference type="Proteomes" id="UP000607653">
    <property type="component" value="Unassembled WGS sequence"/>
</dbReference>
<evidence type="ECO:0000313" key="2">
    <source>
        <dbReference type="EMBL" id="DAD18887.1"/>
    </source>
</evidence>
<reference evidence="2 3" key="1">
    <citation type="journal article" date="2020" name="Mol. Biol. Evol.">
        <title>Distinct Expression and Methylation Patterns for Genes with Different Fates following a Single Whole-Genome Duplication in Flowering Plants.</title>
        <authorList>
            <person name="Shi T."/>
            <person name="Rahmani R.S."/>
            <person name="Gugger P.F."/>
            <person name="Wang M."/>
            <person name="Li H."/>
            <person name="Zhang Y."/>
            <person name="Li Z."/>
            <person name="Wang Q."/>
            <person name="Van de Peer Y."/>
            <person name="Marchal K."/>
            <person name="Chen J."/>
        </authorList>
    </citation>
    <scope>NUCLEOTIDE SEQUENCE [LARGE SCALE GENOMIC DNA]</scope>
    <source>
        <tissue evidence="2">Leaf</tissue>
    </source>
</reference>
<protein>
    <submittedName>
        <fullName evidence="2">Uncharacterized protein</fullName>
    </submittedName>
</protein>
<comment type="caution">
    <text evidence="2">The sequence shown here is derived from an EMBL/GenBank/DDBJ whole genome shotgun (WGS) entry which is preliminary data.</text>
</comment>
<organism evidence="2 3">
    <name type="scientific">Nelumbo nucifera</name>
    <name type="common">Sacred lotus</name>
    <dbReference type="NCBI Taxonomy" id="4432"/>
    <lineage>
        <taxon>Eukaryota</taxon>
        <taxon>Viridiplantae</taxon>
        <taxon>Streptophyta</taxon>
        <taxon>Embryophyta</taxon>
        <taxon>Tracheophyta</taxon>
        <taxon>Spermatophyta</taxon>
        <taxon>Magnoliopsida</taxon>
        <taxon>Proteales</taxon>
        <taxon>Nelumbonaceae</taxon>
        <taxon>Nelumbo</taxon>
    </lineage>
</organism>
<feature type="region of interest" description="Disordered" evidence="1">
    <location>
        <begin position="49"/>
        <end position="68"/>
    </location>
</feature>
<dbReference type="AlphaFoldDB" id="A0A822XFB5"/>
<name>A0A822XFB5_NELNU</name>
<dbReference type="InterPro" id="IPR011990">
    <property type="entry name" value="TPR-like_helical_dom_sf"/>
</dbReference>